<accession>A0A9P6M358</accession>
<proteinExistence type="predicted"/>
<evidence type="ECO:0008006" key="4">
    <source>
        <dbReference type="Google" id="ProtNLM"/>
    </source>
</evidence>
<dbReference type="AlphaFoldDB" id="A0A9P6M358"/>
<name>A0A9P6M358_9FUNG</name>
<dbReference type="Gene3D" id="3.50.50.60">
    <property type="entry name" value="FAD/NAD(P)-binding domain"/>
    <property type="match status" value="2"/>
</dbReference>
<keyword evidence="3" id="KW-1185">Reference proteome</keyword>
<reference evidence="2" key="1">
    <citation type="journal article" date="2020" name="Fungal Divers.">
        <title>Resolving the Mortierellaceae phylogeny through synthesis of multi-gene phylogenetics and phylogenomics.</title>
        <authorList>
            <person name="Vandepol N."/>
            <person name="Liber J."/>
            <person name="Desiro A."/>
            <person name="Na H."/>
            <person name="Kennedy M."/>
            <person name="Barry K."/>
            <person name="Grigoriev I.V."/>
            <person name="Miller A.N."/>
            <person name="O'Donnell K."/>
            <person name="Stajich J.E."/>
            <person name="Bonito G."/>
        </authorList>
    </citation>
    <scope>NUCLEOTIDE SEQUENCE</scope>
    <source>
        <strain evidence="2">MES-2147</strain>
    </source>
</reference>
<keyword evidence="1" id="KW-0472">Membrane</keyword>
<dbReference type="PANTHER" id="PTHR47356:SF2">
    <property type="entry name" value="FAD-BINDING DOMAIN-CONTAINING PROTEIN-RELATED"/>
    <property type="match status" value="1"/>
</dbReference>
<dbReference type="InterPro" id="IPR036188">
    <property type="entry name" value="FAD/NAD-bd_sf"/>
</dbReference>
<comment type="caution">
    <text evidence="2">The sequence shown here is derived from an EMBL/GenBank/DDBJ whole genome shotgun (WGS) entry which is preliminary data.</text>
</comment>
<organism evidence="2 3">
    <name type="scientific">Modicella reniformis</name>
    <dbReference type="NCBI Taxonomy" id="1440133"/>
    <lineage>
        <taxon>Eukaryota</taxon>
        <taxon>Fungi</taxon>
        <taxon>Fungi incertae sedis</taxon>
        <taxon>Mucoromycota</taxon>
        <taxon>Mortierellomycotina</taxon>
        <taxon>Mortierellomycetes</taxon>
        <taxon>Mortierellales</taxon>
        <taxon>Mortierellaceae</taxon>
        <taxon>Modicella</taxon>
    </lineage>
</organism>
<keyword evidence="1" id="KW-0812">Transmembrane</keyword>
<dbReference type="InterPro" id="IPR050562">
    <property type="entry name" value="FAD_mOase_fung"/>
</dbReference>
<dbReference type="OrthoDB" id="655030at2759"/>
<keyword evidence="1" id="KW-1133">Transmembrane helix</keyword>
<evidence type="ECO:0000313" key="2">
    <source>
        <dbReference type="EMBL" id="KAF9963801.1"/>
    </source>
</evidence>
<dbReference type="GO" id="GO:0004497">
    <property type="term" value="F:monooxygenase activity"/>
    <property type="evidence" value="ECO:0007669"/>
    <property type="project" value="InterPro"/>
</dbReference>
<dbReference type="PRINTS" id="PR00420">
    <property type="entry name" value="RNGMNOXGNASE"/>
</dbReference>
<evidence type="ECO:0000313" key="3">
    <source>
        <dbReference type="Proteomes" id="UP000749646"/>
    </source>
</evidence>
<feature type="transmembrane region" description="Helical" evidence="1">
    <location>
        <begin position="12"/>
        <end position="28"/>
    </location>
</feature>
<dbReference type="Proteomes" id="UP000749646">
    <property type="component" value="Unassembled WGS sequence"/>
</dbReference>
<protein>
    <recommendedName>
        <fullName evidence="4">FAD-binding domain-containing protein</fullName>
    </recommendedName>
</protein>
<dbReference type="SUPFAM" id="SSF51905">
    <property type="entry name" value="FAD/NAD(P)-binding domain"/>
    <property type="match status" value="1"/>
</dbReference>
<evidence type="ECO:0000256" key="1">
    <source>
        <dbReference type="SAM" id="Phobius"/>
    </source>
</evidence>
<dbReference type="PANTHER" id="PTHR47356">
    <property type="entry name" value="FAD-DEPENDENT MONOOXYGENASE ASQG-RELATED"/>
    <property type="match status" value="1"/>
</dbReference>
<gene>
    <name evidence="2" type="ORF">BGZ65_011257</name>
</gene>
<sequence length="491" mass="55529">MSDIAEIKPIHVMIVGAGLGGIMLAILLERMNISYTVFERACEQLGLLEEVQNISLPCLRMDIYDNKIEQIAFVDVSNYRERSGYDFLMFARPDMHHLLFSKIPPEKVLMKKRVLSIEQNEHGVMIRLADGSTHHGDILVGADGSYSGVRQGLFKLMEKKGELPEVDKANLKMGYISMVGVSDPQDPGKYPILKEPTSNFSRVIGDGTPLSYNTVTVPGNRICWGMTMQLDTTKASKNIMFKNSEWGPEANESMIKEIRNFPSHFGGIIGDLIDATPKEMISKVFLEEKMFETWHHGRTVLIGDGKQKAAWLFFEGLATVDINQHYLLNMVTRWVHGVLQPVISGGQGATNAMQDAVILANCLYDLKSNSPKYITKAFKSYKEQRYPHAKYQMDKSKTMGKVLYGQTLSERLLRYVAFNAVPQKMQDEQFLKDTNYRPILTFMEPPENRGSGPVLPQKPSWRYQAKKKQGGEATEARLTIHYKPDRHPVSV</sequence>
<dbReference type="EMBL" id="JAAAHW010006258">
    <property type="protein sequence ID" value="KAF9963801.1"/>
    <property type="molecule type" value="Genomic_DNA"/>
</dbReference>